<dbReference type="PATRIC" id="fig|448.7.peg.2335"/>
<dbReference type="OrthoDB" id="5653635at2"/>
<dbReference type="RefSeq" id="WP_058527358.1">
    <property type="nucleotide sequence ID" value="NZ_CAAAHY010000030.1"/>
</dbReference>
<organism evidence="1 2">
    <name type="scientific">Legionella erythra</name>
    <dbReference type="NCBI Taxonomy" id="448"/>
    <lineage>
        <taxon>Bacteria</taxon>
        <taxon>Pseudomonadati</taxon>
        <taxon>Pseudomonadota</taxon>
        <taxon>Gammaproteobacteria</taxon>
        <taxon>Legionellales</taxon>
        <taxon>Legionellaceae</taxon>
        <taxon>Legionella</taxon>
    </lineage>
</organism>
<gene>
    <name evidence="1" type="ORF">Lery_2224</name>
</gene>
<comment type="caution">
    <text evidence="1">The sequence shown here is derived from an EMBL/GenBank/DDBJ whole genome shotgun (WGS) entry which is preliminary data.</text>
</comment>
<name>A0A0W0TEQ7_LEGER</name>
<reference evidence="1 2" key="1">
    <citation type="submission" date="2015-11" db="EMBL/GenBank/DDBJ databases">
        <title>Genomic analysis of 38 Legionella species identifies large and diverse effector repertoires.</title>
        <authorList>
            <person name="Burstein D."/>
            <person name="Amaro F."/>
            <person name="Zusman T."/>
            <person name="Lifshitz Z."/>
            <person name="Cohen O."/>
            <person name="Gilbert J.A."/>
            <person name="Pupko T."/>
            <person name="Shuman H.A."/>
            <person name="Segal G."/>
        </authorList>
    </citation>
    <scope>NUCLEOTIDE SEQUENCE [LARGE SCALE GENOMIC DNA]</scope>
    <source>
        <strain evidence="1 2">SE-32A-C8</strain>
    </source>
</reference>
<proteinExistence type="predicted"/>
<dbReference type="AlphaFoldDB" id="A0A0W0TEQ7"/>
<dbReference type="Proteomes" id="UP000054773">
    <property type="component" value="Unassembled WGS sequence"/>
</dbReference>
<keyword evidence="2" id="KW-1185">Reference proteome</keyword>
<dbReference type="EMBL" id="LNYA01000034">
    <property type="protein sequence ID" value="KTC94057.1"/>
    <property type="molecule type" value="Genomic_DNA"/>
</dbReference>
<evidence type="ECO:0000313" key="1">
    <source>
        <dbReference type="EMBL" id="KTC94057.1"/>
    </source>
</evidence>
<accession>A0A0W0TEQ7</accession>
<evidence type="ECO:0000313" key="2">
    <source>
        <dbReference type="Proteomes" id="UP000054773"/>
    </source>
</evidence>
<protein>
    <submittedName>
        <fullName evidence="1">Uncharacterized protein</fullName>
    </submittedName>
</protein>
<sequence length="293" mass="33323">MPTSNYNSGIKLKPAFRGERKRERQSQRLGWQSLYFQPFIAQQLFELHCQNGTFNYRDGKGQDLNGRYLYVRTLDGRILAAKEGEVGHHSYLSNGKKVLSAGHLIFNQGQLVLFSNESGHYMPTNDEMASEIIFFHNLAQNPALVYEDHSHYPQSKQIALYKTASIIAMGGIDITPPYEILSNRTSNVGRQLTLPAAHDKHAGNTPESRQKPNYQEEQLFLSWDNATEPALNHYLEDECLMRSVSYEDSASLLGNMAASPSQRGNSYKFFMHQRYFADETDTFANNKTPDTPK</sequence>